<protein>
    <recommendedName>
        <fullName evidence="1">Glycosyl transferase family 1 domain-containing protein</fullName>
    </recommendedName>
</protein>
<dbReference type="Proteomes" id="UP000005150">
    <property type="component" value="Unassembled WGS sequence"/>
</dbReference>
<dbReference type="PANTHER" id="PTHR12526:SF630">
    <property type="entry name" value="GLYCOSYLTRANSFERASE"/>
    <property type="match status" value="1"/>
</dbReference>
<accession>I8Y320</accession>
<dbReference type="OrthoDB" id="9790710at2"/>
<dbReference type="EMBL" id="AGXV01000047">
    <property type="protein sequence ID" value="EIY57525.1"/>
    <property type="molecule type" value="Genomic_DNA"/>
</dbReference>
<dbReference type="InterPro" id="IPR001296">
    <property type="entry name" value="Glyco_trans_1"/>
</dbReference>
<dbReference type="RefSeq" id="WP_007481907.1">
    <property type="nucleotide sequence ID" value="NZ_JH724309.1"/>
</dbReference>
<dbReference type="GO" id="GO:0016757">
    <property type="term" value="F:glycosyltransferase activity"/>
    <property type="evidence" value="ECO:0007669"/>
    <property type="project" value="InterPro"/>
</dbReference>
<comment type="caution">
    <text evidence="2">The sequence shown here is derived from an EMBL/GenBank/DDBJ whole genome shotgun (WGS) entry which is preliminary data.</text>
</comment>
<keyword evidence="3" id="KW-1185">Reference proteome</keyword>
<dbReference type="PANTHER" id="PTHR12526">
    <property type="entry name" value="GLYCOSYLTRANSFERASE"/>
    <property type="match status" value="1"/>
</dbReference>
<dbReference type="Pfam" id="PF00534">
    <property type="entry name" value="Glycos_transf_1"/>
    <property type="match status" value="1"/>
</dbReference>
<dbReference type="HOGENOM" id="CLU_061523_1_0_10"/>
<organism evidence="2 3">
    <name type="scientific">Bacteroides salyersiae CL02T12C01</name>
    <dbReference type="NCBI Taxonomy" id="997887"/>
    <lineage>
        <taxon>Bacteria</taxon>
        <taxon>Pseudomonadati</taxon>
        <taxon>Bacteroidota</taxon>
        <taxon>Bacteroidia</taxon>
        <taxon>Bacteroidales</taxon>
        <taxon>Bacteroidaceae</taxon>
        <taxon>Bacteroides</taxon>
    </lineage>
</organism>
<dbReference type="SUPFAM" id="SSF53756">
    <property type="entry name" value="UDP-Glycosyltransferase/glycogen phosphorylase"/>
    <property type="match status" value="1"/>
</dbReference>
<evidence type="ECO:0000313" key="3">
    <source>
        <dbReference type="Proteomes" id="UP000005150"/>
    </source>
</evidence>
<evidence type="ECO:0000313" key="2">
    <source>
        <dbReference type="EMBL" id="EIY57525.1"/>
    </source>
</evidence>
<dbReference type="Gene3D" id="3.40.50.2000">
    <property type="entry name" value="Glycogen Phosphorylase B"/>
    <property type="match status" value="2"/>
</dbReference>
<evidence type="ECO:0000259" key="1">
    <source>
        <dbReference type="Pfam" id="PF00534"/>
    </source>
</evidence>
<proteinExistence type="predicted"/>
<name>I8Y320_9BACE</name>
<gene>
    <name evidence="2" type="ORF">HMPREF1071_03936</name>
</gene>
<dbReference type="AlphaFoldDB" id="I8Y320"/>
<reference evidence="2 3" key="1">
    <citation type="submission" date="2012-02" db="EMBL/GenBank/DDBJ databases">
        <title>The Genome Sequence of Bacteroides salyersiae CL02T12C01.</title>
        <authorList>
            <consortium name="The Broad Institute Genome Sequencing Platform"/>
            <person name="Earl A."/>
            <person name="Ward D."/>
            <person name="Feldgarden M."/>
            <person name="Gevers D."/>
            <person name="Zitomersky N.L."/>
            <person name="Coyne M.J."/>
            <person name="Comstock L.E."/>
            <person name="Young S.K."/>
            <person name="Zeng Q."/>
            <person name="Gargeya S."/>
            <person name="Fitzgerald M."/>
            <person name="Haas B."/>
            <person name="Abouelleil A."/>
            <person name="Alvarado L."/>
            <person name="Arachchi H.M."/>
            <person name="Berlin A."/>
            <person name="Chapman S.B."/>
            <person name="Gearin G."/>
            <person name="Goldberg J."/>
            <person name="Griggs A."/>
            <person name="Gujja S."/>
            <person name="Hansen M."/>
            <person name="Heiman D."/>
            <person name="Howarth C."/>
            <person name="Larimer J."/>
            <person name="Lui A."/>
            <person name="MacDonald P.J.P."/>
            <person name="McCowen C."/>
            <person name="Montmayeur A."/>
            <person name="Murphy C."/>
            <person name="Neiman D."/>
            <person name="Pearson M."/>
            <person name="Priest M."/>
            <person name="Roberts A."/>
            <person name="Saif S."/>
            <person name="Shea T."/>
            <person name="Sisk P."/>
            <person name="Stolte C."/>
            <person name="Sykes S."/>
            <person name="Wortman J."/>
            <person name="Nusbaum C."/>
            <person name="Birren B."/>
        </authorList>
    </citation>
    <scope>NUCLEOTIDE SEQUENCE [LARGE SCALE GENOMIC DNA]</scope>
    <source>
        <strain evidence="2 3">CL02T12C01</strain>
    </source>
</reference>
<dbReference type="CDD" id="cd03801">
    <property type="entry name" value="GT4_PimA-like"/>
    <property type="match status" value="1"/>
</dbReference>
<sequence>MGSILFFNRSSVHYRKAIYKLLEQELDVDFYFGDSRPGKIVKIDYSYLHNFRCEVKNVVFYEPIYWQKGVLKLLFRRYHGYLTPGDIWCISTWLFAILCKIRGKKLYFWTHGWYGKENFLERIIKKIFYSLPTDIFLYGEYAKNLMIKNGISSNKLHVVYNSLDYDTQVLQRRKLKSDDLYKEKFGNKYNNLIFVGRLTKVKRLDMLLEAVALLKRMSSFYNITLVGGGEVEKELQDLSFKLGIEKQIWFYGECYNEQELSNLIFQADLCVSPGNVGLTAMHMMVYGTPVLTHDCLSMQMPEFEAIEKKVTGDFFTFGSVESLADSIEKWFLQNLSREEIRLNCYRMIDEKYNPHKQIEVFKSVIK</sequence>
<feature type="domain" description="Glycosyl transferase family 1" evidence="1">
    <location>
        <begin position="182"/>
        <end position="342"/>
    </location>
</feature>
<dbReference type="PATRIC" id="fig|997887.3.peg.4105"/>